<accession>A0ABR1TNM7</accession>
<protein>
    <submittedName>
        <fullName evidence="2">Uncharacterized protein</fullName>
    </submittedName>
</protein>
<dbReference type="Gene3D" id="3.40.50.1360">
    <property type="match status" value="1"/>
</dbReference>
<proteinExistence type="predicted"/>
<organism evidence="2 3">
    <name type="scientific">Apiospora phragmitis</name>
    <dbReference type="NCBI Taxonomy" id="2905665"/>
    <lineage>
        <taxon>Eukaryota</taxon>
        <taxon>Fungi</taxon>
        <taxon>Dikarya</taxon>
        <taxon>Ascomycota</taxon>
        <taxon>Pezizomycotina</taxon>
        <taxon>Sordariomycetes</taxon>
        <taxon>Xylariomycetidae</taxon>
        <taxon>Amphisphaeriales</taxon>
        <taxon>Apiosporaceae</taxon>
        <taxon>Apiospora</taxon>
    </lineage>
</organism>
<name>A0ABR1TNM7_9PEZI</name>
<dbReference type="Proteomes" id="UP001480595">
    <property type="component" value="Unassembled WGS sequence"/>
</dbReference>
<dbReference type="PANTHER" id="PTHR11280:SF5">
    <property type="entry name" value="GLUCOSAMINE-6-PHOSPHATE ISOMERASE"/>
    <property type="match status" value="1"/>
</dbReference>
<dbReference type="InterPro" id="IPR004547">
    <property type="entry name" value="Glucosamine6P_isomerase"/>
</dbReference>
<dbReference type="SUPFAM" id="SSF100950">
    <property type="entry name" value="NagB/RpiA/CoA transferase-like"/>
    <property type="match status" value="1"/>
</dbReference>
<reference evidence="2 3" key="1">
    <citation type="submission" date="2023-01" db="EMBL/GenBank/DDBJ databases">
        <title>Analysis of 21 Apiospora genomes using comparative genomics revels a genus with tremendous synthesis potential of carbohydrate active enzymes and secondary metabolites.</title>
        <authorList>
            <person name="Sorensen T."/>
        </authorList>
    </citation>
    <scope>NUCLEOTIDE SEQUENCE [LARGE SCALE GENOMIC DNA]</scope>
    <source>
        <strain evidence="2 3">CBS 135458</strain>
    </source>
</reference>
<evidence type="ECO:0000313" key="2">
    <source>
        <dbReference type="EMBL" id="KAK8048219.1"/>
    </source>
</evidence>
<dbReference type="PANTHER" id="PTHR11280">
    <property type="entry name" value="GLUCOSAMINE-6-PHOSPHATE ISOMERASE"/>
    <property type="match status" value="1"/>
</dbReference>
<comment type="caution">
    <text evidence="2">The sequence shown here is derived from an EMBL/GenBank/DDBJ whole genome shotgun (WGS) entry which is preliminary data.</text>
</comment>
<dbReference type="InterPro" id="IPR037171">
    <property type="entry name" value="NagB/RpiA_transferase-like"/>
</dbReference>
<comment type="catalytic activity">
    <reaction evidence="1">
        <text>alpha-D-glucosamine 6-phosphate + H2O = beta-D-fructose 6-phosphate + NH4(+)</text>
        <dbReference type="Rhea" id="RHEA:12172"/>
        <dbReference type="ChEBI" id="CHEBI:15377"/>
        <dbReference type="ChEBI" id="CHEBI:28938"/>
        <dbReference type="ChEBI" id="CHEBI:57634"/>
        <dbReference type="ChEBI" id="CHEBI:75989"/>
        <dbReference type="EC" id="3.5.99.6"/>
    </reaction>
</comment>
<dbReference type="EMBL" id="JAQQWL010000011">
    <property type="protein sequence ID" value="KAK8048219.1"/>
    <property type="molecule type" value="Genomic_DNA"/>
</dbReference>
<dbReference type="GeneID" id="92094421"/>
<evidence type="ECO:0000256" key="1">
    <source>
        <dbReference type="ARBA" id="ARBA00000644"/>
    </source>
</evidence>
<sequence>MDEHVFQFLVGWPISQLCGTRAGHQDFWGYHLFPNAVGGDGHVTFNEPGPNLASRMRFNTLAYDTVPANAARFFGGEVEQVSKTPLTVVAQTITKAKEGFMLASDAG</sequence>
<evidence type="ECO:0000313" key="3">
    <source>
        <dbReference type="Proteomes" id="UP001480595"/>
    </source>
</evidence>
<keyword evidence="3" id="KW-1185">Reference proteome</keyword>
<dbReference type="RefSeq" id="XP_066710468.1">
    <property type="nucleotide sequence ID" value="XM_066861358.1"/>
</dbReference>
<gene>
    <name evidence="2" type="ORF">PG994_009949</name>
</gene>